<evidence type="ECO:0000313" key="2">
    <source>
        <dbReference type="Proteomes" id="UP001592531"/>
    </source>
</evidence>
<organism evidence="1 2">
    <name type="scientific">Streptacidiphilus cavernicola</name>
    <dbReference type="NCBI Taxonomy" id="3342716"/>
    <lineage>
        <taxon>Bacteria</taxon>
        <taxon>Bacillati</taxon>
        <taxon>Actinomycetota</taxon>
        <taxon>Actinomycetes</taxon>
        <taxon>Kitasatosporales</taxon>
        <taxon>Streptomycetaceae</taxon>
        <taxon>Streptacidiphilus</taxon>
    </lineage>
</organism>
<proteinExistence type="predicted"/>
<reference evidence="1 2" key="1">
    <citation type="submission" date="2024-09" db="EMBL/GenBank/DDBJ databases">
        <authorList>
            <person name="Lee S.D."/>
        </authorList>
    </citation>
    <scope>NUCLEOTIDE SEQUENCE [LARGE SCALE GENOMIC DNA]</scope>
    <source>
        <strain evidence="1 2">N8-3</strain>
    </source>
</reference>
<name>A0ABV6VZD2_9ACTN</name>
<dbReference type="EMBL" id="JBHFAB010000015">
    <property type="protein sequence ID" value="MFC1419072.1"/>
    <property type="molecule type" value="Genomic_DNA"/>
</dbReference>
<sequence>MKPPRGPLPPAPTPALPAARERGALSIAPRVLTRLSEHACVEALDSVGLSQPADAHRPRARLTTRGRRHGIQLRLALPYPVPIGKTSTQVAQYVRARLQALTPVADPRVTVEVDQLLPQLTQEQP</sequence>
<evidence type="ECO:0000313" key="1">
    <source>
        <dbReference type="EMBL" id="MFC1419072.1"/>
    </source>
</evidence>
<evidence type="ECO:0008006" key="3">
    <source>
        <dbReference type="Google" id="ProtNLM"/>
    </source>
</evidence>
<accession>A0ABV6VZD2</accession>
<gene>
    <name evidence="1" type="ORF">ACEZDE_20900</name>
</gene>
<comment type="caution">
    <text evidence="1">The sequence shown here is derived from an EMBL/GenBank/DDBJ whole genome shotgun (WGS) entry which is preliminary data.</text>
</comment>
<keyword evidence="2" id="KW-1185">Reference proteome</keyword>
<dbReference type="Proteomes" id="UP001592531">
    <property type="component" value="Unassembled WGS sequence"/>
</dbReference>
<dbReference type="RefSeq" id="WP_380538002.1">
    <property type="nucleotide sequence ID" value="NZ_JBHFAB010000015.1"/>
</dbReference>
<protein>
    <recommendedName>
        <fullName evidence="3">Asp23/Gls24 family envelope stress response protein</fullName>
    </recommendedName>
</protein>